<comment type="caution">
    <text evidence="2">The sequence shown here is derived from an EMBL/GenBank/DDBJ whole genome shotgun (WGS) entry which is preliminary data.</text>
</comment>
<reference evidence="2 3" key="1">
    <citation type="submission" date="2016-07" db="EMBL/GenBank/DDBJ databases">
        <title>Pervasive Adenine N6-methylation of Active Genes in Fungi.</title>
        <authorList>
            <consortium name="DOE Joint Genome Institute"/>
            <person name="Mondo S.J."/>
            <person name="Dannebaum R.O."/>
            <person name="Kuo R.C."/>
            <person name="Labutti K."/>
            <person name="Haridas S."/>
            <person name="Kuo A."/>
            <person name="Salamov A."/>
            <person name="Ahrendt S.R."/>
            <person name="Lipzen A."/>
            <person name="Sullivan W."/>
            <person name="Andreopoulos W.B."/>
            <person name="Clum A."/>
            <person name="Lindquist E."/>
            <person name="Daum C."/>
            <person name="Ramamoorthy G.K."/>
            <person name="Gryganskyi A."/>
            <person name="Culley D."/>
            <person name="Magnuson J.K."/>
            <person name="James T.Y."/>
            <person name="O'Malley M.A."/>
            <person name="Stajich J.E."/>
            <person name="Spatafora J.W."/>
            <person name="Visel A."/>
            <person name="Grigoriev I.V."/>
        </authorList>
    </citation>
    <scope>NUCLEOTIDE SEQUENCE [LARGE SCALE GENOMIC DNA]</scope>
    <source>
        <strain evidence="2 3">62-1032</strain>
    </source>
</reference>
<feature type="compositionally biased region" description="Basic and acidic residues" evidence="1">
    <location>
        <begin position="141"/>
        <end position="152"/>
    </location>
</feature>
<protein>
    <submittedName>
        <fullName evidence="2">Uncharacterized protein</fullName>
    </submittedName>
</protein>
<proteinExistence type="predicted"/>
<dbReference type="InParanoid" id="A0A1Y2ER70"/>
<organism evidence="2 3">
    <name type="scientific">Leucosporidium creatinivorum</name>
    <dbReference type="NCBI Taxonomy" id="106004"/>
    <lineage>
        <taxon>Eukaryota</taxon>
        <taxon>Fungi</taxon>
        <taxon>Dikarya</taxon>
        <taxon>Basidiomycota</taxon>
        <taxon>Pucciniomycotina</taxon>
        <taxon>Microbotryomycetes</taxon>
        <taxon>Leucosporidiales</taxon>
        <taxon>Leucosporidium</taxon>
    </lineage>
</organism>
<gene>
    <name evidence="2" type="ORF">BCR35DRAFT_144786</name>
</gene>
<name>A0A1Y2ER70_9BASI</name>
<dbReference type="AlphaFoldDB" id="A0A1Y2ER70"/>
<feature type="compositionally biased region" description="Low complexity" evidence="1">
    <location>
        <begin position="19"/>
        <end position="28"/>
    </location>
</feature>
<dbReference type="Proteomes" id="UP000193467">
    <property type="component" value="Unassembled WGS sequence"/>
</dbReference>
<keyword evidence="3" id="KW-1185">Reference proteome</keyword>
<evidence type="ECO:0000313" key="3">
    <source>
        <dbReference type="Proteomes" id="UP000193467"/>
    </source>
</evidence>
<feature type="region of interest" description="Disordered" evidence="1">
    <location>
        <begin position="1"/>
        <end position="35"/>
    </location>
</feature>
<sequence>MAAMVEVGRTRVSGDVAQPTTPRATTPTRRFRRSPPARSLNSLLLLLSLLIAHPTSPRLLLLPLKSFLPSSKRCTSVFGGRLETSEAHRLHRRRARPSSSGLGRRGLLPFDGARGRDDGADWVDEDADSQLVRQPPSARRWGREEKDHRDEQDVGAWWSALKKTLEPF</sequence>
<feature type="region of interest" description="Disordered" evidence="1">
    <location>
        <begin position="86"/>
        <end position="153"/>
    </location>
</feature>
<accession>A0A1Y2ER70</accession>
<evidence type="ECO:0000256" key="1">
    <source>
        <dbReference type="SAM" id="MobiDB-lite"/>
    </source>
</evidence>
<dbReference type="EMBL" id="MCGR01000043">
    <property type="protein sequence ID" value="ORY74091.1"/>
    <property type="molecule type" value="Genomic_DNA"/>
</dbReference>
<evidence type="ECO:0000313" key="2">
    <source>
        <dbReference type="EMBL" id="ORY74091.1"/>
    </source>
</evidence>